<evidence type="ECO:0000256" key="1">
    <source>
        <dbReference type="ARBA" id="ARBA00004141"/>
    </source>
</evidence>
<evidence type="ECO:0000256" key="4">
    <source>
        <dbReference type="ARBA" id="ARBA00023136"/>
    </source>
</evidence>
<keyword evidence="6" id="KW-0813">Transport</keyword>
<reference evidence="8 9" key="1">
    <citation type="submission" date="2016-10" db="EMBL/GenBank/DDBJ databases">
        <authorList>
            <person name="de Groot N.N."/>
        </authorList>
    </citation>
    <scope>NUCLEOTIDE SEQUENCE [LARGE SCALE GENOMIC DNA]</scope>
    <source>
        <strain evidence="8 9">DSM 44637</strain>
    </source>
</reference>
<dbReference type="PIRSF" id="PIRSF006648">
    <property type="entry name" value="DrrB"/>
    <property type="match status" value="1"/>
</dbReference>
<dbReference type="GO" id="GO:0046677">
    <property type="term" value="P:response to antibiotic"/>
    <property type="evidence" value="ECO:0007669"/>
    <property type="project" value="UniProtKB-KW"/>
</dbReference>
<feature type="transmembrane region" description="Helical" evidence="6">
    <location>
        <begin position="166"/>
        <end position="185"/>
    </location>
</feature>
<dbReference type="InterPro" id="IPR000412">
    <property type="entry name" value="ABC_2_transport"/>
</dbReference>
<keyword evidence="2 6" id="KW-0812">Transmembrane</keyword>
<gene>
    <name evidence="8" type="ORF">SAMN05421854_115111</name>
</gene>
<dbReference type="InterPro" id="IPR013525">
    <property type="entry name" value="ABC2_TM"/>
</dbReference>
<evidence type="ECO:0000313" key="8">
    <source>
        <dbReference type="EMBL" id="SFQ56261.1"/>
    </source>
</evidence>
<dbReference type="EMBL" id="FOWC01000015">
    <property type="protein sequence ID" value="SFQ56261.1"/>
    <property type="molecule type" value="Genomic_DNA"/>
</dbReference>
<dbReference type="InterPro" id="IPR052902">
    <property type="entry name" value="ABC-2_transporter"/>
</dbReference>
<evidence type="ECO:0000259" key="7">
    <source>
        <dbReference type="PROSITE" id="PS51012"/>
    </source>
</evidence>
<sequence>MLSKLTVAEAKIFLRDPGAPAVVLGIPLALVLVFGLMPGSREPSAEHGGQSSLATLIAPMAVAILLGILALNLFPGAMAAHREKGVLKRLAASPVPPSRLLAAQLLVNLAIAVVAIVLVVGVGTIALGMALPKNPGGFVAVMLLGAVSLFSVGTLLAAFAPTGRAANGLGAAVFFPMLALGGVWVPKEQLPPVLQHVADILPLGATLGSLRDTAAGHAPHLLSVIALAVVAIVCSTLAARFFRWE</sequence>
<evidence type="ECO:0000256" key="5">
    <source>
        <dbReference type="ARBA" id="ARBA00023251"/>
    </source>
</evidence>
<feature type="transmembrane region" description="Helical" evidence="6">
    <location>
        <begin position="52"/>
        <end position="74"/>
    </location>
</feature>
<dbReference type="PROSITE" id="PS51012">
    <property type="entry name" value="ABC_TM2"/>
    <property type="match status" value="1"/>
</dbReference>
<comment type="similarity">
    <text evidence="6">Belongs to the ABC-2 integral membrane protein family.</text>
</comment>
<dbReference type="GO" id="GO:0140359">
    <property type="term" value="F:ABC-type transporter activity"/>
    <property type="evidence" value="ECO:0007669"/>
    <property type="project" value="InterPro"/>
</dbReference>
<accession>A0A1I5ZIJ6</accession>
<evidence type="ECO:0000313" key="9">
    <source>
        <dbReference type="Proteomes" id="UP000199137"/>
    </source>
</evidence>
<feature type="transmembrane region" description="Helical" evidence="6">
    <location>
        <begin position="221"/>
        <end position="242"/>
    </location>
</feature>
<keyword evidence="5" id="KW-0046">Antibiotic resistance</keyword>
<evidence type="ECO:0000256" key="3">
    <source>
        <dbReference type="ARBA" id="ARBA00022989"/>
    </source>
</evidence>
<feature type="domain" description="ABC transmembrane type-2" evidence="7">
    <location>
        <begin position="18"/>
        <end position="245"/>
    </location>
</feature>
<name>A0A1I5ZIJ6_9PSEU</name>
<dbReference type="Pfam" id="PF01061">
    <property type="entry name" value="ABC2_membrane"/>
    <property type="match status" value="1"/>
</dbReference>
<organism evidence="8 9">
    <name type="scientific">Amycolatopsis rubida</name>
    <dbReference type="NCBI Taxonomy" id="112413"/>
    <lineage>
        <taxon>Bacteria</taxon>
        <taxon>Bacillati</taxon>
        <taxon>Actinomycetota</taxon>
        <taxon>Actinomycetes</taxon>
        <taxon>Pseudonocardiales</taxon>
        <taxon>Pseudonocardiaceae</taxon>
        <taxon>Amycolatopsis</taxon>
    </lineage>
</organism>
<evidence type="ECO:0000256" key="6">
    <source>
        <dbReference type="RuleBase" id="RU361157"/>
    </source>
</evidence>
<feature type="transmembrane region" description="Helical" evidence="6">
    <location>
        <begin position="105"/>
        <end position="131"/>
    </location>
</feature>
<dbReference type="Proteomes" id="UP000199137">
    <property type="component" value="Unassembled WGS sequence"/>
</dbReference>
<proteinExistence type="inferred from homology"/>
<dbReference type="RefSeq" id="WP_093576405.1">
    <property type="nucleotide sequence ID" value="NZ_FOWC01000015.1"/>
</dbReference>
<feature type="transmembrane region" description="Helical" evidence="6">
    <location>
        <begin position="21"/>
        <end position="40"/>
    </location>
</feature>
<keyword evidence="4 6" id="KW-0472">Membrane</keyword>
<evidence type="ECO:0000256" key="2">
    <source>
        <dbReference type="ARBA" id="ARBA00022692"/>
    </source>
</evidence>
<dbReference type="STRING" id="112413.SAMN05421854_115111"/>
<feature type="transmembrane region" description="Helical" evidence="6">
    <location>
        <begin position="137"/>
        <end position="159"/>
    </location>
</feature>
<dbReference type="OrthoDB" id="3217868at2"/>
<dbReference type="PANTHER" id="PTHR43027:SF2">
    <property type="entry name" value="TRANSPORT PERMEASE PROTEIN"/>
    <property type="match status" value="1"/>
</dbReference>
<comment type="subcellular location">
    <subcellularLocation>
        <location evidence="6">Cell membrane</location>
        <topology evidence="6">Multi-pass membrane protein</topology>
    </subcellularLocation>
    <subcellularLocation>
        <location evidence="1">Membrane</location>
        <topology evidence="1">Multi-pass membrane protein</topology>
    </subcellularLocation>
</comment>
<dbReference type="AlphaFoldDB" id="A0A1I5ZIJ6"/>
<keyword evidence="3 6" id="KW-1133">Transmembrane helix</keyword>
<dbReference type="InterPro" id="IPR047817">
    <property type="entry name" value="ABC2_TM_bact-type"/>
</dbReference>
<keyword evidence="6" id="KW-1003">Cell membrane</keyword>
<dbReference type="GO" id="GO:0043190">
    <property type="term" value="C:ATP-binding cassette (ABC) transporter complex"/>
    <property type="evidence" value="ECO:0007669"/>
    <property type="project" value="InterPro"/>
</dbReference>
<protein>
    <recommendedName>
        <fullName evidence="6">Transport permease protein</fullName>
    </recommendedName>
</protein>
<dbReference type="PANTHER" id="PTHR43027">
    <property type="entry name" value="DOXORUBICIN RESISTANCE ABC TRANSPORTER PERMEASE PROTEIN DRRC-RELATED"/>
    <property type="match status" value="1"/>
</dbReference>